<keyword evidence="4" id="KW-1185">Reference proteome</keyword>
<feature type="transmembrane region" description="Helical" evidence="1">
    <location>
        <begin position="45"/>
        <end position="61"/>
    </location>
</feature>
<feature type="transmembrane region" description="Helical" evidence="1">
    <location>
        <begin position="315"/>
        <end position="335"/>
    </location>
</feature>
<evidence type="ECO:0000256" key="1">
    <source>
        <dbReference type="SAM" id="Phobius"/>
    </source>
</evidence>
<dbReference type="Pfam" id="PF01757">
    <property type="entry name" value="Acyl_transf_3"/>
    <property type="match status" value="1"/>
</dbReference>
<feature type="transmembrane region" description="Helical" evidence="1">
    <location>
        <begin position="157"/>
        <end position="176"/>
    </location>
</feature>
<feature type="transmembrane region" description="Helical" evidence="1">
    <location>
        <begin position="196"/>
        <end position="213"/>
    </location>
</feature>
<evidence type="ECO:0000313" key="4">
    <source>
        <dbReference type="Proteomes" id="UP000661715"/>
    </source>
</evidence>
<keyword evidence="1" id="KW-0472">Membrane</keyword>
<dbReference type="Proteomes" id="UP000661715">
    <property type="component" value="Unassembled WGS sequence"/>
</dbReference>
<feature type="domain" description="Acyltransferase 3" evidence="2">
    <location>
        <begin position="7"/>
        <end position="328"/>
    </location>
</feature>
<dbReference type="InterPro" id="IPR002656">
    <property type="entry name" value="Acyl_transf_3_dom"/>
</dbReference>
<gene>
    <name evidence="3" type="ORF">B6A10_15470</name>
</gene>
<dbReference type="EMBL" id="NASZ01000032">
    <property type="protein sequence ID" value="MBD0726572.1"/>
    <property type="molecule type" value="Genomic_DNA"/>
</dbReference>
<keyword evidence="1" id="KW-0812">Transmembrane</keyword>
<comment type="caution">
    <text evidence="3">The sequence shown here is derived from an EMBL/GenBank/DDBJ whole genome shotgun (WGS) entry which is preliminary data.</text>
</comment>
<dbReference type="RefSeq" id="WP_188221580.1">
    <property type="nucleotide sequence ID" value="NZ_NASZ01000032.1"/>
</dbReference>
<keyword evidence="1" id="KW-1133">Transmembrane helix</keyword>
<proteinExistence type="predicted"/>
<feature type="transmembrane region" description="Helical" evidence="1">
    <location>
        <begin position="128"/>
        <end position="145"/>
    </location>
</feature>
<sequence>MMRIEQLTFTRFLAATSIVIFHYGVKCYPFNNNEIAFIFKSADVGVSYFFILSGFVMMLAYGNRPVISVREYLINRLARIYPVYFFASLLMLLTQLRTNNLDVKGLFFNLFMIQAWFPDKVLSFNPPAWSLAVEFVFYLIFPFVFNQLFKKIALNRIVVFVVLFWIFSQLIFHTLYPLSEFQEWTVLKAILKYNPLMHLNEFLIGNLAGLCFIQKFKSKKANYDFLILLFAALVLLALKFPMGFYFHNGLLAILFIPLIIFLSLNNGLITRLFQEKKLVFLGEISYGIYILQHPVYSLISAYSVNKYLNISEPTIVFLIRFIILLILASLSYLFLEKPIQMVVRKTTRVKTEITF</sequence>
<feature type="transmembrane region" description="Helical" evidence="1">
    <location>
        <begin position="73"/>
        <end position="93"/>
    </location>
</feature>
<protein>
    <recommendedName>
        <fullName evidence="2">Acyltransferase 3 domain-containing protein</fullName>
    </recommendedName>
</protein>
<organism evidence="3 4">
    <name type="scientific">Flavobacterium pokkalii</name>
    <dbReference type="NCBI Taxonomy" id="1940408"/>
    <lineage>
        <taxon>Bacteria</taxon>
        <taxon>Pseudomonadati</taxon>
        <taxon>Bacteroidota</taxon>
        <taxon>Flavobacteriia</taxon>
        <taxon>Flavobacteriales</taxon>
        <taxon>Flavobacteriaceae</taxon>
        <taxon>Flavobacterium</taxon>
    </lineage>
</organism>
<feature type="transmembrane region" description="Helical" evidence="1">
    <location>
        <begin position="7"/>
        <end position="25"/>
    </location>
</feature>
<feature type="transmembrane region" description="Helical" evidence="1">
    <location>
        <begin position="250"/>
        <end position="269"/>
    </location>
</feature>
<evidence type="ECO:0000259" key="2">
    <source>
        <dbReference type="Pfam" id="PF01757"/>
    </source>
</evidence>
<accession>A0ABR7UUI7</accession>
<feature type="transmembrane region" description="Helical" evidence="1">
    <location>
        <begin position="278"/>
        <end position="295"/>
    </location>
</feature>
<feature type="transmembrane region" description="Helical" evidence="1">
    <location>
        <begin position="225"/>
        <end position="244"/>
    </location>
</feature>
<reference evidence="3 4" key="1">
    <citation type="journal article" date="2020" name="Microbiol. Res.">
        <title>Flavobacterium pokkalii sp. nov., a novel plant growth promoting native rhizobacteria isolated from pokkali rice grown in coastal saline affected agricultural regions of southern India, Kerala.</title>
        <authorList>
            <person name="Menon R.R."/>
            <person name="Kumari S."/>
            <person name="Viver T."/>
            <person name="Rameshkumar N."/>
        </authorList>
    </citation>
    <scope>NUCLEOTIDE SEQUENCE [LARGE SCALE GENOMIC DNA]</scope>
    <source>
        <strain evidence="3 4">L1I52</strain>
    </source>
</reference>
<evidence type="ECO:0000313" key="3">
    <source>
        <dbReference type="EMBL" id="MBD0726572.1"/>
    </source>
</evidence>
<dbReference type="InterPro" id="IPR050879">
    <property type="entry name" value="Acyltransferase_3"/>
</dbReference>
<dbReference type="PANTHER" id="PTHR23028">
    <property type="entry name" value="ACETYLTRANSFERASE"/>
    <property type="match status" value="1"/>
</dbReference>
<name>A0ABR7UUI7_9FLAO</name>